<keyword evidence="4" id="KW-1185">Reference proteome</keyword>
<dbReference type="PANTHER" id="PTHR35563:SF2">
    <property type="entry name" value="BARREL METAL-DEPENDENT HYDROLASE, PUTATIVE (AFU_ORTHOLOGUE AFUA_1G16240)-RELATED"/>
    <property type="match status" value="1"/>
</dbReference>
<comment type="caution">
    <text evidence="3">The sequence shown here is derived from an EMBL/GenBank/DDBJ whole genome shotgun (WGS) entry which is preliminary data.</text>
</comment>
<gene>
    <name evidence="3" type="ORF">GCM10023144_28670</name>
</gene>
<dbReference type="InterPro" id="IPR052358">
    <property type="entry name" value="Aro_Compnd_Degr_Hydrolases"/>
</dbReference>
<dbReference type="Proteomes" id="UP001501671">
    <property type="component" value="Unassembled WGS sequence"/>
</dbReference>
<dbReference type="InterPro" id="IPR032466">
    <property type="entry name" value="Metal_Hydrolase"/>
</dbReference>
<feature type="domain" description="Amidohydrolase-related" evidence="2">
    <location>
        <begin position="23"/>
        <end position="292"/>
    </location>
</feature>
<evidence type="ECO:0000313" key="3">
    <source>
        <dbReference type="EMBL" id="GAA4335404.1"/>
    </source>
</evidence>
<evidence type="ECO:0000313" key="4">
    <source>
        <dbReference type="Proteomes" id="UP001501671"/>
    </source>
</evidence>
<sequence>MQAAVTDYAADRSPRNAAPPNSCDSHFHIYDARFKEAPPANAADTPRNATAADYARLRHRLGMQRAVVVQPRVYGTDNSVTLDAIERLGRDCTRGIAVVTPQVSDAQLHALHDGGIRGVRLTLYTTDPKSVAPTSADMIGPIAHRIAPLGWHVQLHLLASQISEHASVIARLPCPVVFDHLGRLPPGPDALRHPAFDLVRSMLVDGRAWLKLSGAYLNTVSGGPAYADTHAVAREWAGIAPQRLVWGSDWPHVTESHKPDTFRLFDLLAEWVPDQAQRNRILVDNPAVLYGFG</sequence>
<feature type="region of interest" description="Disordered" evidence="1">
    <location>
        <begin position="1"/>
        <end position="23"/>
    </location>
</feature>
<dbReference type="RefSeq" id="WP_345250531.1">
    <property type="nucleotide sequence ID" value="NZ_BAABFO010000013.1"/>
</dbReference>
<dbReference type="InterPro" id="IPR006680">
    <property type="entry name" value="Amidohydro-rel"/>
</dbReference>
<evidence type="ECO:0000259" key="2">
    <source>
        <dbReference type="Pfam" id="PF04909"/>
    </source>
</evidence>
<reference evidence="4" key="1">
    <citation type="journal article" date="2019" name="Int. J. Syst. Evol. Microbiol.">
        <title>The Global Catalogue of Microorganisms (GCM) 10K type strain sequencing project: providing services to taxonomists for standard genome sequencing and annotation.</title>
        <authorList>
            <consortium name="The Broad Institute Genomics Platform"/>
            <consortium name="The Broad Institute Genome Sequencing Center for Infectious Disease"/>
            <person name="Wu L."/>
            <person name="Ma J."/>
        </authorList>
    </citation>
    <scope>NUCLEOTIDE SEQUENCE [LARGE SCALE GENOMIC DNA]</scope>
    <source>
        <strain evidence="4">JCM 17666</strain>
    </source>
</reference>
<dbReference type="SUPFAM" id="SSF51556">
    <property type="entry name" value="Metallo-dependent hydrolases"/>
    <property type="match status" value="1"/>
</dbReference>
<evidence type="ECO:0000256" key="1">
    <source>
        <dbReference type="SAM" id="MobiDB-lite"/>
    </source>
</evidence>
<dbReference type="PANTHER" id="PTHR35563">
    <property type="entry name" value="BARREL METAL-DEPENDENT HYDROLASE, PUTATIVE (AFU_ORTHOLOGUE AFUA_1G16240)-RELATED"/>
    <property type="match status" value="1"/>
</dbReference>
<accession>A0ABP8H7D4</accession>
<protein>
    <submittedName>
        <fullName evidence="3">Amidohydrolase family protein</fullName>
    </submittedName>
</protein>
<organism evidence="3 4">
    <name type="scientific">Pigmentiphaga soli</name>
    <dbReference type="NCBI Taxonomy" id="1007095"/>
    <lineage>
        <taxon>Bacteria</taxon>
        <taxon>Pseudomonadati</taxon>
        <taxon>Pseudomonadota</taxon>
        <taxon>Betaproteobacteria</taxon>
        <taxon>Burkholderiales</taxon>
        <taxon>Alcaligenaceae</taxon>
        <taxon>Pigmentiphaga</taxon>
    </lineage>
</organism>
<proteinExistence type="predicted"/>
<dbReference type="Pfam" id="PF04909">
    <property type="entry name" value="Amidohydro_2"/>
    <property type="match status" value="1"/>
</dbReference>
<name>A0ABP8H7D4_9BURK</name>
<dbReference type="EMBL" id="BAABFO010000013">
    <property type="protein sequence ID" value="GAA4335404.1"/>
    <property type="molecule type" value="Genomic_DNA"/>
</dbReference>
<dbReference type="Gene3D" id="3.20.20.140">
    <property type="entry name" value="Metal-dependent hydrolases"/>
    <property type="match status" value="1"/>
</dbReference>